<proteinExistence type="predicted"/>
<dbReference type="AlphaFoldDB" id="F2JUS7"/>
<dbReference type="Pfam" id="PF00691">
    <property type="entry name" value="OmpA"/>
    <property type="match status" value="1"/>
</dbReference>
<organism evidence="4 5">
    <name type="scientific">Marinomonas mediterranea (strain ATCC 700492 / JCM 21426 / NBRC 103028 / MMB-1)</name>
    <dbReference type="NCBI Taxonomy" id="717774"/>
    <lineage>
        <taxon>Bacteria</taxon>
        <taxon>Pseudomonadati</taxon>
        <taxon>Pseudomonadota</taxon>
        <taxon>Gammaproteobacteria</taxon>
        <taxon>Oceanospirillales</taxon>
        <taxon>Oceanospirillaceae</taxon>
        <taxon>Marinomonas</taxon>
    </lineage>
</organism>
<dbReference type="OrthoDB" id="9790048at2"/>
<dbReference type="Proteomes" id="UP000001062">
    <property type="component" value="Chromosome"/>
</dbReference>
<name>F2JUS7_MARM1</name>
<keyword evidence="5" id="KW-1185">Reference proteome</keyword>
<feature type="domain" description="OmpA-like" evidence="3">
    <location>
        <begin position="605"/>
        <end position="723"/>
    </location>
</feature>
<dbReference type="PROSITE" id="PS51123">
    <property type="entry name" value="OMPA_2"/>
    <property type="match status" value="1"/>
</dbReference>
<evidence type="ECO:0000313" key="4">
    <source>
        <dbReference type="EMBL" id="ADZ90492.1"/>
    </source>
</evidence>
<evidence type="ECO:0000256" key="2">
    <source>
        <dbReference type="SAM" id="Phobius"/>
    </source>
</evidence>
<dbReference type="InterPro" id="IPR006665">
    <property type="entry name" value="OmpA-like"/>
</dbReference>
<dbReference type="SUPFAM" id="SSF103088">
    <property type="entry name" value="OmpA-like"/>
    <property type="match status" value="1"/>
</dbReference>
<dbReference type="InterPro" id="IPR036737">
    <property type="entry name" value="OmpA-like_sf"/>
</dbReference>
<reference evidence="4 5" key="1">
    <citation type="journal article" date="2012" name="Stand. Genomic Sci.">
        <title>Complete genome sequence of the melanogenic marine bacterium Marinomonas mediterranea type strain (MMB-1(T)).</title>
        <authorList>
            <person name="Lucas-Elio P."/>
            <person name="Goodwin L."/>
            <person name="Woyke T."/>
            <person name="Pitluck S."/>
            <person name="Nolan M."/>
            <person name="Kyrpides N.C."/>
            <person name="Detter J.C."/>
            <person name="Copeland A."/>
            <person name="Teshima H."/>
            <person name="Bruce D."/>
            <person name="Detter C."/>
            <person name="Tapia R."/>
            <person name="Han S."/>
            <person name="Land M.L."/>
            <person name="Ivanova N."/>
            <person name="Mikhailova N."/>
            <person name="Johnston A.W."/>
            <person name="Sanchez-Amat A."/>
        </authorList>
    </citation>
    <scope>NUCLEOTIDE SEQUENCE [LARGE SCALE GENOMIC DNA]</scope>
    <source>
        <strain evidence="5">ATCC 700492 / JCM 21426 / NBRC 103028 / MMB-1</strain>
    </source>
</reference>
<dbReference type="GO" id="GO:0016020">
    <property type="term" value="C:membrane"/>
    <property type="evidence" value="ECO:0007669"/>
    <property type="project" value="UniProtKB-UniRule"/>
</dbReference>
<dbReference type="EMBL" id="CP002583">
    <property type="protein sequence ID" value="ADZ90492.1"/>
    <property type="molecule type" value="Genomic_DNA"/>
</dbReference>
<dbReference type="Gene3D" id="3.30.1330.60">
    <property type="entry name" value="OmpA-like domain"/>
    <property type="match status" value="1"/>
</dbReference>
<accession>F2JUS7</accession>
<dbReference type="PATRIC" id="fig|717774.3.peg.1267"/>
<feature type="transmembrane region" description="Helical" evidence="2">
    <location>
        <begin position="294"/>
        <end position="314"/>
    </location>
</feature>
<keyword evidence="2" id="KW-0812">Transmembrane</keyword>
<dbReference type="HOGENOM" id="CLU_033236_0_0_6"/>
<evidence type="ECO:0000256" key="1">
    <source>
        <dbReference type="PROSITE-ProRule" id="PRU00473"/>
    </source>
</evidence>
<dbReference type="KEGG" id="mme:Marme_1219"/>
<dbReference type="eggNOG" id="COG2885">
    <property type="taxonomic scope" value="Bacteria"/>
</dbReference>
<keyword evidence="2" id="KW-1133">Transmembrane helix</keyword>
<protein>
    <submittedName>
        <fullName evidence="4">OmpA/MotB domain protein</fullName>
    </submittedName>
</protein>
<dbReference type="STRING" id="717774.Marme_1219"/>
<sequence>MSSNRESMSTPSNESQQMAQLRHLVLGDDCQIVRDVVEEEARDLVTNVLTEALHDRQKADGSVTAVIAPLVEQSVESSVVARKEQFVSYLYPLVGSLVRKSVSSFLAEIIEQTNELLESSLTYKGLKWRFEARRAGVRYSQYVVQQTFVFRVEQVLLIHRETGMLLKTVMRDKTQATDGDMVSAMLTAINDFVADSFSPQENDQEQSLDEIKTDDFTLLIKQGPNAILVGAITGNPPAGIGDKFQLTLESIHQIYNDELNNYEGDSSEFENTEQQLNDCLLAQQKESKTEKKKMPWLAIVLFLIGFAGIGAYFYHGWQLDSVANEIRDLPSPPGVVLLNANTCDDKVCVDVLRDPIALPVSDWIAGVSDMENIDLSERYYRSLDERLLPLRFEKMANEFPELQFDAARSAFLGALSQERYLLLRSKLLDISDAEMINKILANVLIEEQNSSSSALLIKVMSDVRQLPEAPGIALIGMNVCGQHVCIDVLRDPDAQKVTSWLGDVVSSELITINERRFSAYDERLIPRRLARIDAAFPNVAFDAQSHSFSGVLSAPKFDQLRSAIQRIQELVEVDSVLRGVSIKSQRVDSGVSNELLIEQQIREVELSSVPFDVNASQLPSNHSDLIKSLSREITRLAELAKVLDQRLLVVVMGTSTLGGTDSYNQQLSLDRADSVIKALISEGVSPEILRTAGLGALKERRDAPKVIFDVIRFSPEGNREVRN</sequence>
<evidence type="ECO:0000313" key="5">
    <source>
        <dbReference type="Proteomes" id="UP000001062"/>
    </source>
</evidence>
<gene>
    <name evidence="4" type="ordered locus">Marme_1219</name>
</gene>
<keyword evidence="1 2" id="KW-0472">Membrane</keyword>
<evidence type="ECO:0000259" key="3">
    <source>
        <dbReference type="PROSITE" id="PS51123"/>
    </source>
</evidence>